<name>A0ACC1JN03_9FUNG</name>
<dbReference type="EMBL" id="JANBUJ010002510">
    <property type="protein sequence ID" value="KAJ2764034.1"/>
    <property type="molecule type" value="Genomic_DNA"/>
</dbReference>
<comment type="caution">
    <text evidence="1">The sequence shown here is derived from an EMBL/GenBank/DDBJ whole genome shotgun (WGS) entry which is preliminary data.</text>
</comment>
<evidence type="ECO:0000313" key="2">
    <source>
        <dbReference type="Proteomes" id="UP001140234"/>
    </source>
</evidence>
<sequence length="200" mass="21374">MFTLVAGAYRYLTRVDEYNVLVLGLDGAGKTTVLEKVKQLATGVSGMAPDKIRPTVGVNIAKVHRERCVMRFMDLGGHSDLRGIWDSYFADCHAVAFVVDSGDRARLDEARGVLLGLVARAELAGLPVLVLANKQDAADVKALLAVKELINSVADELDGRDVRVLGASGVDGAGLQEAIDWLLHRMLENSAARPPASSGH</sequence>
<evidence type="ECO:0000313" key="1">
    <source>
        <dbReference type="EMBL" id="KAJ2764034.1"/>
    </source>
</evidence>
<keyword evidence="2" id="KW-1185">Reference proteome</keyword>
<dbReference type="Proteomes" id="UP001140234">
    <property type="component" value="Unassembled WGS sequence"/>
</dbReference>
<proteinExistence type="predicted"/>
<gene>
    <name evidence="1" type="primary">ARL3</name>
    <name evidence="1" type="ORF">IWQ57_005332</name>
</gene>
<protein>
    <submittedName>
        <fullName evidence="1">ADP-ribosylation factor protein 3</fullName>
    </submittedName>
</protein>
<organism evidence="1 2">
    <name type="scientific">Coemansia nantahalensis</name>
    <dbReference type="NCBI Taxonomy" id="2789366"/>
    <lineage>
        <taxon>Eukaryota</taxon>
        <taxon>Fungi</taxon>
        <taxon>Fungi incertae sedis</taxon>
        <taxon>Zoopagomycota</taxon>
        <taxon>Kickxellomycotina</taxon>
        <taxon>Kickxellomycetes</taxon>
        <taxon>Kickxellales</taxon>
        <taxon>Kickxellaceae</taxon>
        <taxon>Coemansia</taxon>
    </lineage>
</organism>
<reference evidence="1" key="1">
    <citation type="submission" date="2022-07" db="EMBL/GenBank/DDBJ databases">
        <title>Phylogenomic reconstructions and comparative analyses of Kickxellomycotina fungi.</title>
        <authorList>
            <person name="Reynolds N.K."/>
            <person name="Stajich J.E."/>
            <person name="Barry K."/>
            <person name="Grigoriev I.V."/>
            <person name="Crous P."/>
            <person name="Smith M.E."/>
        </authorList>
    </citation>
    <scope>NUCLEOTIDE SEQUENCE</scope>
    <source>
        <strain evidence="1">CBS 109366</strain>
    </source>
</reference>
<accession>A0ACC1JN03</accession>